<gene>
    <name evidence="2" type="ORF">AFUS01_LOCUS22126</name>
</gene>
<dbReference type="EMBL" id="CAJVCH010253881">
    <property type="protein sequence ID" value="CAG7733700.1"/>
    <property type="molecule type" value="Genomic_DNA"/>
</dbReference>
<accession>A0A8J2P6F5</accession>
<keyword evidence="1" id="KW-0812">Transmembrane</keyword>
<sequence length="161" mass="18139">FQAIAVVSLFSLSVVFGVFALLALEEPFYTEEAKPLLIASTIFFISIYILLLFQLLTGILLLKSLTLMKINLLGAVKTSWIWLITTESTEHGFCPEIYPWGLCHCSETKVKIIQHPHIICYGEMGEDKCAICSLHKCVPKPHIHISLNVEANVYVICERRS</sequence>
<keyword evidence="1" id="KW-0472">Membrane</keyword>
<evidence type="ECO:0000313" key="3">
    <source>
        <dbReference type="Proteomes" id="UP000708208"/>
    </source>
</evidence>
<organism evidence="2 3">
    <name type="scientific">Allacma fusca</name>
    <dbReference type="NCBI Taxonomy" id="39272"/>
    <lineage>
        <taxon>Eukaryota</taxon>
        <taxon>Metazoa</taxon>
        <taxon>Ecdysozoa</taxon>
        <taxon>Arthropoda</taxon>
        <taxon>Hexapoda</taxon>
        <taxon>Collembola</taxon>
        <taxon>Symphypleona</taxon>
        <taxon>Sminthuridae</taxon>
        <taxon>Allacma</taxon>
    </lineage>
</organism>
<protein>
    <submittedName>
        <fullName evidence="2">Uncharacterized protein</fullName>
    </submittedName>
</protein>
<feature type="transmembrane region" description="Helical" evidence="1">
    <location>
        <begin position="36"/>
        <end position="62"/>
    </location>
</feature>
<evidence type="ECO:0000313" key="2">
    <source>
        <dbReference type="EMBL" id="CAG7733700.1"/>
    </source>
</evidence>
<name>A0A8J2P6F5_9HEXA</name>
<proteinExistence type="predicted"/>
<dbReference type="Proteomes" id="UP000708208">
    <property type="component" value="Unassembled WGS sequence"/>
</dbReference>
<dbReference type="AlphaFoldDB" id="A0A8J2P6F5"/>
<comment type="caution">
    <text evidence="2">The sequence shown here is derived from an EMBL/GenBank/DDBJ whole genome shotgun (WGS) entry which is preliminary data.</text>
</comment>
<evidence type="ECO:0000256" key="1">
    <source>
        <dbReference type="SAM" id="Phobius"/>
    </source>
</evidence>
<keyword evidence="1" id="KW-1133">Transmembrane helix</keyword>
<keyword evidence="3" id="KW-1185">Reference proteome</keyword>
<feature type="non-terminal residue" evidence="2">
    <location>
        <position position="1"/>
    </location>
</feature>
<reference evidence="2" key="1">
    <citation type="submission" date="2021-06" db="EMBL/GenBank/DDBJ databases">
        <authorList>
            <person name="Hodson N. C."/>
            <person name="Mongue J. A."/>
            <person name="Jaron S. K."/>
        </authorList>
    </citation>
    <scope>NUCLEOTIDE SEQUENCE</scope>
</reference>